<sequence>TLVEGSATAGYTAVASAANPTATLVQAIAIACDIPAADGNVQLANCDETLVVISGGSTSIASTLVTLGVGGIPVQVVTSSSGSTSSTTTSPTNTKSSTSTSTTSTSTSTSTSTKSSTTPTNTAPAATPSTTQSAASVQGVSGSLLALMVGISTLGYLLL</sequence>
<proteinExistence type="predicted"/>
<organism evidence="2 3">
    <name type="scientific">Sphaerobolus stellatus (strain SS14)</name>
    <dbReference type="NCBI Taxonomy" id="990650"/>
    <lineage>
        <taxon>Eukaryota</taxon>
        <taxon>Fungi</taxon>
        <taxon>Dikarya</taxon>
        <taxon>Basidiomycota</taxon>
        <taxon>Agaricomycotina</taxon>
        <taxon>Agaricomycetes</taxon>
        <taxon>Phallomycetidae</taxon>
        <taxon>Geastrales</taxon>
        <taxon>Sphaerobolaceae</taxon>
        <taxon>Sphaerobolus</taxon>
    </lineage>
</organism>
<evidence type="ECO:0000313" key="3">
    <source>
        <dbReference type="Proteomes" id="UP000054279"/>
    </source>
</evidence>
<gene>
    <name evidence="2" type="ORF">M422DRAFT_269280</name>
</gene>
<dbReference type="HOGENOM" id="CLU_106849_0_0_1"/>
<dbReference type="AlphaFoldDB" id="A0A0C9UKC8"/>
<evidence type="ECO:0000313" key="2">
    <source>
        <dbReference type="EMBL" id="KIJ29327.1"/>
    </source>
</evidence>
<protein>
    <submittedName>
        <fullName evidence="2">Uncharacterized protein</fullName>
    </submittedName>
</protein>
<accession>A0A0C9UKC8</accession>
<dbReference type="EMBL" id="KN837285">
    <property type="protein sequence ID" value="KIJ29327.1"/>
    <property type="molecule type" value="Genomic_DNA"/>
</dbReference>
<name>A0A0C9UKC8_SPHS4</name>
<feature type="region of interest" description="Disordered" evidence="1">
    <location>
        <begin position="78"/>
        <end position="133"/>
    </location>
</feature>
<reference evidence="2 3" key="1">
    <citation type="submission" date="2014-06" db="EMBL/GenBank/DDBJ databases">
        <title>Evolutionary Origins and Diversification of the Mycorrhizal Mutualists.</title>
        <authorList>
            <consortium name="DOE Joint Genome Institute"/>
            <consortium name="Mycorrhizal Genomics Consortium"/>
            <person name="Kohler A."/>
            <person name="Kuo A."/>
            <person name="Nagy L.G."/>
            <person name="Floudas D."/>
            <person name="Copeland A."/>
            <person name="Barry K.W."/>
            <person name="Cichocki N."/>
            <person name="Veneault-Fourrey C."/>
            <person name="LaButti K."/>
            <person name="Lindquist E.A."/>
            <person name="Lipzen A."/>
            <person name="Lundell T."/>
            <person name="Morin E."/>
            <person name="Murat C."/>
            <person name="Riley R."/>
            <person name="Ohm R."/>
            <person name="Sun H."/>
            <person name="Tunlid A."/>
            <person name="Henrissat B."/>
            <person name="Grigoriev I.V."/>
            <person name="Hibbett D.S."/>
            <person name="Martin F."/>
        </authorList>
    </citation>
    <scope>NUCLEOTIDE SEQUENCE [LARGE SCALE GENOMIC DNA]</scope>
    <source>
        <strain evidence="2 3">SS14</strain>
    </source>
</reference>
<feature type="non-terminal residue" evidence="2">
    <location>
        <position position="1"/>
    </location>
</feature>
<keyword evidence="3" id="KW-1185">Reference proteome</keyword>
<evidence type="ECO:0000256" key="1">
    <source>
        <dbReference type="SAM" id="MobiDB-lite"/>
    </source>
</evidence>
<dbReference type="Proteomes" id="UP000054279">
    <property type="component" value="Unassembled WGS sequence"/>
</dbReference>